<dbReference type="InterPro" id="IPR011766">
    <property type="entry name" value="TPP_enzyme_TPP-bd"/>
</dbReference>
<evidence type="ECO:0000259" key="5">
    <source>
        <dbReference type="Pfam" id="PF02775"/>
    </source>
</evidence>
<dbReference type="Pfam" id="PF02776">
    <property type="entry name" value="TPP_enzyme_N"/>
    <property type="match status" value="1"/>
</dbReference>
<evidence type="ECO:0000313" key="8">
    <source>
        <dbReference type="Proteomes" id="UP001546774"/>
    </source>
</evidence>
<feature type="domain" description="Thiamine pyrophosphate enzyme N-terminal TPP-binding" evidence="6">
    <location>
        <begin position="4"/>
        <end position="108"/>
    </location>
</feature>
<feature type="domain" description="Thiamine pyrophosphate enzyme TPP-binding" evidence="5">
    <location>
        <begin position="410"/>
        <end position="574"/>
    </location>
</feature>
<reference evidence="7" key="1">
    <citation type="submission" date="2024-03" db="EMBL/GenBank/DDBJ databases">
        <title>Human intestinal bacterial collection.</title>
        <authorList>
            <person name="Pauvert C."/>
            <person name="Hitch T.C.A."/>
            <person name="Clavel T."/>
        </authorList>
    </citation>
    <scope>NUCLEOTIDE SEQUENCE [LARGE SCALE GENOMIC DNA]</scope>
    <source>
        <strain evidence="7">CLA-AA-H89B</strain>
    </source>
</reference>
<evidence type="ECO:0000256" key="2">
    <source>
        <dbReference type="ARBA" id="ARBA00023052"/>
    </source>
</evidence>
<dbReference type="InterPro" id="IPR029035">
    <property type="entry name" value="DHS-like_NAD/FAD-binding_dom"/>
</dbReference>
<gene>
    <name evidence="7" type="ORF">WMO37_13055</name>
</gene>
<dbReference type="PANTHER" id="PTHR18968">
    <property type="entry name" value="THIAMINE PYROPHOSPHATE ENZYMES"/>
    <property type="match status" value="1"/>
</dbReference>
<comment type="caution">
    <text evidence="7">The sequence shown here is derived from an EMBL/GenBank/DDBJ whole genome shotgun (WGS) entry which is preliminary data.</text>
</comment>
<organism evidence="7 8">
    <name type="scientific">Lachnospira intestinalis</name>
    <dbReference type="NCBI Taxonomy" id="3133158"/>
    <lineage>
        <taxon>Bacteria</taxon>
        <taxon>Bacillati</taxon>
        <taxon>Bacillota</taxon>
        <taxon>Clostridia</taxon>
        <taxon>Lachnospirales</taxon>
        <taxon>Lachnospiraceae</taxon>
        <taxon>Lachnospira</taxon>
    </lineage>
</organism>
<evidence type="ECO:0000256" key="3">
    <source>
        <dbReference type="RuleBase" id="RU362132"/>
    </source>
</evidence>
<keyword evidence="8" id="KW-1185">Reference proteome</keyword>
<keyword evidence="2 3" id="KW-0786">Thiamine pyrophosphate</keyword>
<dbReference type="CDD" id="cd07035">
    <property type="entry name" value="TPP_PYR_POX_like"/>
    <property type="match status" value="1"/>
</dbReference>
<proteinExistence type="inferred from homology"/>
<dbReference type="InterPro" id="IPR029061">
    <property type="entry name" value="THDP-binding"/>
</dbReference>
<dbReference type="SUPFAM" id="SSF52467">
    <property type="entry name" value="DHS-like NAD/FAD-binding domain"/>
    <property type="match status" value="1"/>
</dbReference>
<dbReference type="Gene3D" id="3.40.50.970">
    <property type="match status" value="2"/>
</dbReference>
<name>A0ABV1H866_9FIRM</name>
<dbReference type="InterPro" id="IPR012000">
    <property type="entry name" value="Thiamin_PyroP_enz_cen_dom"/>
</dbReference>
<dbReference type="Pfam" id="PF02775">
    <property type="entry name" value="TPP_enzyme_C"/>
    <property type="match status" value="1"/>
</dbReference>
<dbReference type="SUPFAM" id="SSF52518">
    <property type="entry name" value="Thiamin diphosphate-binding fold (THDP-binding)"/>
    <property type="match status" value="2"/>
</dbReference>
<dbReference type="Pfam" id="PF00205">
    <property type="entry name" value="TPP_enzyme_M"/>
    <property type="match status" value="1"/>
</dbReference>
<dbReference type="EMBL" id="JBBMFS010000014">
    <property type="protein sequence ID" value="MEQ2555920.1"/>
    <property type="molecule type" value="Genomic_DNA"/>
</dbReference>
<evidence type="ECO:0000259" key="6">
    <source>
        <dbReference type="Pfam" id="PF02776"/>
    </source>
</evidence>
<accession>A0ABV1H866</accession>
<dbReference type="PANTHER" id="PTHR18968:SF142">
    <property type="entry name" value="ACETOLACTATE SYNTHASE"/>
    <property type="match status" value="1"/>
</dbReference>
<evidence type="ECO:0000256" key="1">
    <source>
        <dbReference type="ARBA" id="ARBA00007812"/>
    </source>
</evidence>
<dbReference type="Gene3D" id="3.40.50.1220">
    <property type="entry name" value="TPP-binding domain"/>
    <property type="match status" value="1"/>
</dbReference>
<dbReference type="CDD" id="cd00568">
    <property type="entry name" value="TPP_enzymes"/>
    <property type="match status" value="1"/>
</dbReference>
<evidence type="ECO:0000259" key="4">
    <source>
        <dbReference type="Pfam" id="PF00205"/>
    </source>
</evidence>
<feature type="domain" description="Thiamine pyrophosphate enzyme central" evidence="4">
    <location>
        <begin position="205"/>
        <end position="339"/>
    </location>
</feature>
<sequence>MKVKLSSYVSQFLVDHGITHAFTVTGGGAMHLNDSLGHQEGLTCVYNHHEQACAIAAESYARIHNKIAALCVTTGPGGTNAMTGVVGGFLDSIPMLVISGQVRFDTTARSTGLALRAMGDQEFDITKSAAAMTKYAEMVTDPKRIRYCLEKAYYIATTGRPGPCWIDIPVNFQGSYIETEELEGFDPAEYEAEQAPAIPDETVDLILDKIRSAKRPVFYAGNGIRISGGYEDFRKVVELLGIPVATGWDSIDAIEDEHPLYVGRGGIMGDRAGNFAVQNADLVFACGNRLSIRQVGYNWKTWAREAYVIVNDVDEAELKKPTLHVDLPVWGDAKELLAKMVSRLEAEQAAGNTPLFKESSWVERCQEWKAKYPVVQKKHYEDTKHTNVYAFIKELSSRLSEGQVTVVGNGSACVVGSHAYVIKKGQRFIINSAIASMGYDLPAAIGAVVAEHGNLALNREALKHDDIKDVILVTGDGSIQMNIQELQTIIHHQMPVKIFVINNQGYHSIRQTQTNLFEKHFVGIGPESGDLSFPDMGKLAPAYGYPFFRCETNAQLDEIISKVLAVKGPAICEIMVSTEQKFEPKSATKRLEDGTLVSPPLEDLAPFLDRDEFYSNMIIKPIS</sequence>
<protein>
    <submittedName>
        <fullName evidence="7">Thiamine pyrophosphate-binding protein</fullName>
    </submittedName>
</protein>
<dbReference type="Proteomes" id="UP001546774">
    <property type="component" value="Unassembled WGS sequence"/>
</dbReference>
<comment type="similarity">
    <text evidence="1 3">Belongs to the TPP enzyme family.</text>
</comment>
<dbReference type="InterPro" id="IPR045229">
    <property type="entry name" value="TPP_enz"/>
</dbReference>
<evidence type="ECO:0000313" key="7">
    <source>
        <dbReference type="EMBL" id="MEQ2555920.1"/>
    </source>
</evidence>
<dbReference type="InterPro" id="IPR012001">
    <property type="entry name" value="Thiamin_PyroP_enz_TPP-bd_dom"/>
</dbReference>